<evidence type="ECO:0000313" key="2">
    <source>
        <dbReference type="EMBL" id="TKS82673.1"/>
    </source>
</evidence>
<keyword evidence="3" id="KW-1185">Reference proteome</keyword>
<feature type="compositionally biased region" description="Basic and acidic residues" evidence="1">
    <location>
        <begin position="18"/>
        <end position="27"/>
    </location>
</feature>
<evidence type="ECO:0000313" key="3">
    <source>
        <dbReference type="Proteomes" id="UP000298787"/>
    </source>
</evidence>
<evidence type="ECO:0000256" key="1">
    <source>
        <dbReference type="SAM" id="MobiDB-lite"/>
    </source>
</evidence>
<proteinExistence type="predicted"/>
<reference evidence="2 3" key="1">
    <citation type="submission" date="2019-01" db="EMBL/GenBank/DDBJ databases">
        <title>Genome Assembly of Collichthys lucidus.</title>
        <authorList>
            <person name="Cai M."/>
            <person name="Xiao S."/>
        </authorList>
    </citation>
    <scope>NUCLEOTIDE SEQUENCE [LARGE SCALE GENOMIC DNA]</scope>
    <source>
        <strain evidence="2">JT15FE1705JMU</strain>
        <tissue evidence="2">Muscle</tissue>
    </source>
</reference>
<feature type="region of interest" description="Disordered" evidence="1">
    <location>
        <begin position="80"/>
        <end position="101"/>
    </location>
</feature>
<protein>
    <submittedName>
        <fullName evidence="2">Uncharacterized protein</fullName>
    </submittedName>
</protein>
<name>A0A4U5V4E5_COLLU</name>
<dbReference type="Proteomes" id="UP000298787">
    <property type="component" value="Chromosome 14"/>
</dbReference>
<dbReference type="AlphaFoldDB" id="A0A4U5V4E5"/>
<accession>A0A4U5V4E5</accession>
<sequence length="123" mass="13727">MEARGGLTSSCGPPSVQEDVKKPRSREAVARIPGPRGWSATAGPSLLPSLSIGRMMERNGLGRRRENSDRVLFVLLGESEPEQDSCGPENQNKELKEAKTQQSCDRFGETRWFNVEKQKHNNF</sequence>
<dbReference type="EMBL" id="CM014091">
    <property type="protein sequence ID" value="TKS82673.1"/>
    <property type="molecule type" value="Genomic_DNA"/>
</dbReference>
<gene>
    <name evidence="2" type="ORF">D9C73_016782</name>
</gene>
<feature type="region of interest" description="Disordered" evidence="1">
    <location>
        <begin position="1"/>
        <end position="27"/>
    </location>
</feature>
<organism evidence="2 3">
    <name type="scientific">Collichthys lucidus</name>
    <name type="common">Big head croaker</name>
    <name type="synonym">Sciaena lucida</name>
    <dbReference type="NCBI Taxonomy" id="240159"/>
    <lineage>
        <taxon>Eukaryota</taxon>
        <taxon>Metazoa</taxon>
        <taxon>Chordata</taxon>
        <taxon>Craniata</taxon>
        <taxon>Vertebrata</taxon>
        <taxon>Euteleostomi</taxon>
        <taxon>Actinopterygii</taxon>
        <taxon>Neopterygii</taxon>
        <taxon>Teleostei</taxon>
        <taxon>Neoteleostei</taxon>
        <taxon>Acanthomorphata</taxon>
        <taxon>Eupercaria</taxon>
        <taxon>Sciaenidae</taxon>
        <taxon>Collichthys</taxon>
    </lineage>
</organism>